<evidence type="ECO:0000313" key="3">
    <source>
        <dbReference type="Proteomes" id="UP000245942"/>
    </source>
</evidence>
<feature type="compositionally biased region" description="Polar residues" evidence="1">
    <location>
        <begin position="439"/>
        <end position="459"/>
    </location>
</feature>
<dbReference type="Proteomes" id="UP000245942">
    <property type="component" value="Unassembled WGS sequence"/>
</dbReference>
<gene>
    <name evidence="2" type="ORF">BCV69DRAFT_309866</name>
</gene>
<sequence>MAFFKSLRKGRKSSFSSEAGLNNSPNGNAGKTSRSGRGDDDAASMMAGPTSATSSPQQARLGQGASRGVVGSPIQEDGPAGISGLGPASPTLSPGGENKGRGGRGFFTRSNSKRDTLVLPQRTLSYGQSAAGSASDHGTPASPPFETAPVLSPSSNAIAEATAEAANQPPGGARPSDLFAGKGLAWGEVDLSPNGTTVAKTPQQTDDLSNFLKARRQWVPTFVTGGKQQEDIKPVSKPDDITFSNLPSAGNVMSLSDLDASHKRKQHLLGSDFETTALIAASENLATSMSGLGVSPSTSRSASSPPITSSPVKPTPIGTSLFAPSSSHGRSSPARKAVPSPIAAESTQNVPAANAGQLSSSGSSAKLVTSNGNSHDAVTMTNGTSEANASGDGPSAPAAEEETTSAAAPPVVQQEASHVGPTATSVPQDTSKAEEKPVSQMTAVQETVASHDGNASASDQAKVEADAAQPEVPGVPEPLSQAEVASSDGASGAAAPALTFTGGYGSSSAEHSSKPDGPHEEAASTSEVAAAPMS</sequence>
<dbReference type="STRING" id="1684307.A0A316UGI0"/>
<accession>A0A316UGI0</accession>
<feature type="compositionally biased region" description="Polar residues" evidence="1">
    <location>
        <begin position="122"/>
        <end position="132"/>
    </location>
</feature>
<keyword evidence="3" id="KW-1185">Reference proteome</keyword>
<dbReference type="RefSeq" id="XP_025351174.1">
    <property type="nucleotide sequence ID" value="XM_025494749.1"/>
</dbReference>
<feature type="compositionally biased region" description="Polar residues" evidence="1">
    <location>
        <begin position="50"/>
        <end position="60"/>
    </location>
</feature>
<feature type="compositionally biased region" description="Low complexity" evidence="1">
    <location>
        <begin position="394"/>
        <end position="410"/>
    </location>
</feature>
<feature type="compositionally biased region" description="Low complexity" evidence="1">
    <location>
        <begin position="157"/>
        <end position="166"/>
    </location>
</feature>
<dbReference type="OrthoDB" id="3366627at2759"/>
<proteinExistence type="predicted"/>
<feature type="compositionally biased region" description="Low complexity" evidence="1">
    <location>
        <begin position="295"/>
        <end position="311"/>
    </location>
</feature>
<protein>
    <submittedName>
        <fullName evidence="2">Uncharacterized protein</fullName>
    </submittedName>
</protein>
<evidence type="ECO:0000256" key="1">
    <source>
        <dbReference type="SAM" id="MobiDB-lite"/>
    </source>
</evidence>
<feature type="region of interest" description="Disordered" evidence="1">
    <location>
        <begin position="1"/>
        <end position="180"/>
    </location>
</feature>
<feature type="compositionally biased region" description="Basic and acidic residues" evidence="1">
    <location>
        <begin position="511"/>
        <end position="522"/>
    </location>
</feature>
<feature type="compositionally biased region" description="Low complexity" evidence="1">
    <location>
        <begin position="485"/>
        <end position="497"/>
    </location>
</feature>
<feature type="compositionally biased region" description="Polar residues" evidence="1">
    <location>
        <begin position="13"/>
        <end position="35"/>
    </location>
</feature>
<evidence type="ECO:0000313" key="2">
    <source>
        <dbReference type="EMBL" id="PWN24014.1"/>
    </source>
</evidence>
<reference evidence="2 3" key="1">
    <citation type="journal article" date="2018" name="Mol. Biol. Evol.">
        <title>Broad Genomic Sampling Reveals a Smut Pathogenic Ancestry of the Fungal Clade Ustilaginomycotina.</title>
        <authorList>
            <person name="Kijpornyongpan T."/>
            <person name="Mondo S.J."/>
            <person name="Barry K."/>
            <person name="Sandor L."/>
            <person name="Lee J."/>
            <person name="Lipzen A."/>
            <person name="Pangilinan J."/>
            <person name="LaButti K."/>
            <person name="Hainaut M."/>
            <person name="Henrissat B."/>
            <person name="Grigoriev I.V."/>
            <person name="Spatafora J.W."/>
            <person name="Aime M.C."/>
        </authorList>
    </citation>
    <scope>NUCLEOTIDE SEQUENCE [LARGE SCALE GENOMIC DNA]</scope>
    <source>
        <strain evidence="2 3">MCA 4718</strain>
    </source>
</reference>
<dbReference type="AlphaFoldDB" id="A0A316UGI0"/>
<dbReference type="EMBL" id="KZ819321">
    <property type="protein sequence ID" value="PWN24014.1"/>
    <property type="molecule type" value="Genomic_DNA"/>
</dbReference>
<feature type="compositionally biased region" description="Polar residues" evidence="1">
    <location>
        <begin position="345"/>
        <end position="388"/>
    </location>
</feature>
<organism evidence="2 3">
    <name type="scientific">Pseudomicrostroma glucosiphilum</name>
    <dbReference type="NCBI Taxonomy" id="1684307"/>
    <lineage>
        <taxon>Eukaryota</taxon>
        <taxon>Fungi</taxon>
        <taxon>Dikarya</taxon>
        <taxon>Basidiomycota</taxon>
        <taxon>Ustilaginomycotina</taxon>
        <taxon>Exobasidiomycetes</taxon>
        <taxon>Microstromatales</taxon>
        <taxon>Microstromatales incertae sedis</taxon>
        <taxon>Pseudomicrostroma</taxon>
    </lineage>
</organism>
<name>A0A316UGI0_9BASI</name>
<feature type="region of interest" description="Disordered" evidence="1">
    <location>
        <begin position="289"/>
        <end position="534"/>
    </location>
</feature>
<dbReference type="GeneID" id="37016483"/>
<feature type="compositionally biased region" description="Basic residues" evidence="1">
    <location>
        <begin position="1"/>
        <end position="12"/>
    </location>
</feature>
<feature type="compositionally biased region" description="Low complexity" evidence="1">
    <location>
        <begin position="523"/>
        <end position="534"/>
    </location>
</feature>